<dbReference type="AlphaFoldDB" id="A0A8T1PKJ2"/>
<sequence>MLPKRLCTDINALISKFRWKNSFEGKTIYWRKWSEMGENNVEGGMGFREIEVFNRALLAKQGKLQMDQDSLVAKVVKDKYFKRTQFIEAKLGVRPSYMWRSLMAAQSIVKDGLTWRVGNGKRVAIWHDEWIPQPVSHKVRSPVKMLSRRCKGGKIN</sequence>
<dbReference type="EMBL" id="CM031817">
    <property type="protein sequence ID" value="KAG6641582.1"/>
    <property type="molecule type" value="Genomic_DNA"/>
</dbReference>
<proteinExistence type="predicted"/>
<comment type="caution">
    <text evidence="1">The sequence shown here is derived from an EMBL/GenBank/DDBJ whole genome shotgun (WGS) entry which is preliminary data.</text>
</comment>
<accession>A0A8T1PKJ2</accession>
<protein>
    <submittedName>
        <fullName evidence="1">Uncharacterized protein</fullName>
    </submittedName>
</protein>
<organism evidence="1 2">
    <name type="scientific">Carya illinoinensis</name>
    <name type="common">Pecan</name>
    <dbReference type="NCBI Taxonomy" id="32201"/>
    <lineage>
        <taxon>Eukaryota</taxon>
        <taxon>Viridiplantae</taxon>
        <taxon>Streptophyta</taxon>
        <taxon>Embryophyta</taxon>
        <taxon>Tracheophyta</taxon>
        <taxon>Spermatophyta</taxon>
        <taxon>Magnoliopsida</taxon>
        <taxon>eudicotyledons</taxon>
        <taxon>Gunneridae</taxon>
        <taxon>Pentapetalae</taxon>
        <taxon>rosids</taxon>
        <taxon>fabids</taxon>
        <taxon>Fagales</taxon>
        <taxon>Juglandaceae</taxon>
        <taxon>Carya</taxon>
    </lineage>
</organism>
<dbReference type="Proteomes" id="UP000811609">
    <property type="component" value="Chromosome 9"/>
</dbReference>
<name>A0A8T1PKJ2_CARIL</name>
<keyword evidence="2" id="KW-1185">Reference proteome</keyword>
<evidence type="ECO:0000313" key="2">
    <source>
        <dbReference type="Proteomes" id="UP000811609"/>
    </source>
</evidence>
<reference evidence="1" key="1">
    <citation type="submission" date="2020-12" db="EMBL/GenBank/DDBJ databases">
        <title>WGS assembly of Carya illinoinensis cv. Pawnee.</title>
        <authorList>
            <person name="Platts A."/>
            <person name="Shu S."/>
            <person name="Wright S."/>
            <person name="Barry K."/>
            <person name="Edger P."/>
            <person name="Pires J.C."/>
            <person name="Schmutz J."/>
        </authorList>
    </citation>
    <scope>NUCLEOTIDE SEQUENCE</scope>
    <source>
        <tissue evidence="1">Leaf</tissue>
    </source>
</reference>
<gene>
    <name evidence="1" type="ORF">CIPAW_09G084200</name>
</gene>
<evidence type="ECO:0000313" key="1">
    <source>
        <dbReference type="EMBL" id="KAG6641582.1"/>
    </source>
</evidence>